<dbReference type="InterPro" id="IPR001128">
    <property type="entry name" value="Cyt_P450"/>
</dbReference>
<evidence type="ECO:0000313" key="9">
    <source>
        <dbReference type="Proteomes" id="UP000053599"/>
    </source>
</evidence>
<organism evidence="8 9">
    <name type="scientific">Exophiala sideris</name>
    <dbReference type="NCBI Taxonomy" id="1016849"/>
    <lineage>
        <taxon>Eukaryota</taxon>
        <taxon>Fungi</taxon>
        <taxon>Dikarya</taxon>
        <taxon>Ascomycota</taxon>
        <taxon>Pezizomycotina</taxon>
        <taxon>Eurotiomycetes</taxon>
        <taxon>Chaetothyriomycetidae</taxon>
        <taxon>Chaetothyriales</taxon>
        <taxon>Herpotrichiellaceae</taxon>
        <taxon>Exophiala</taxon>
    </lineage>
</organism>
<dbReference type="GO" id="GO:0016705">
    <property type="term" value="F:oxidoreductase activity, acting on paired donors, with incorporation or reduction of molecular oxygen"/>
    <property type="evidence" value="ECO:0007669"/>
    <property type="project" value="InterPro"/>
</dbReference>
<dbReference type="EMBL" id="KN846951">
    <property type="protein sequence ID" value="KIV87787.1"/>
    <property type="molecule type" value="Genomic_DNA"/>
</dbReference>
<dbReference type="Pfam" id="PF00067">
    <property type="entry name" value="p450"/>
    <property type="match status" value="1"/>
</dbReference>
<dbReference type="PRINTS" id="PR00463">
    <property type="entry name" value="EP450I"/>
</dbReference>
<dbReference type="PANTHER" id="PTHR46300:SF5">
    <property type="entry name" value="CYTOCHROME P450"/>
    <property type="match status" value="1"/>
</dbReference>
<reference evidence="8 9" key="1">
    <citation type="submission" date="2015-01" db="EMBL/GenBank/DDBJ databases">
        <title>The Genome Sequence of Exophiala sideris CBS121828.</title>
        <authorList>
            <consortium name="The Broad Institute Genomics Platform"/>
            <person name="Cuomo C."/>
            <person name="de Hoog S."/>
            <person name="Gorbushina A."/>
            <person name="Stielow B."/>
            <person name="Teixiera M."/>
            <person name="Abouelleil A."/>
            <person name="Chapman S.B."/>
            <person name="Priest M."/>
            <person name="Young S.K."/>
            <person name="Wortman J."/>
            <person name="Nusbaum C."/>
            <person name="Birren B."/>
        </authorList>
    </citation>
    <scope>NUCLEOTIDE SEQUENCE [LARGE SCALE GENOMIC DNA]</scope>
    <source>
        <strain evidence="8 9">CBS 121828</strain>
    </source>
</reference>
<keyword evidence="3 6" id="KW-0560">Oxidoreductase</keyword>
<dbReference type="OrthoDB" id="1103324at2759"/>
<keyword evidence="6" id="KW-0503">Monooxygenase</keyword>
<evidence type="ECO:0000313" key="8">
    <source>
        <dbReference type="EMBL" id="KIV87787.1"/>
    </source>
</evidence>
<keyword evidence="7" id="KW-0472">Membrane</keyword>
<dbReference type="GO" id="GO:0005506">
    <property type="term" value="F:iron ion binding"/>
    <property type="evidence" value="ECO:0007669"/>
    <property type="project" value="InterPro"/>
</dbReference>
<evidence type="ECO:0000256" key="3">
    <source>
        <dbReference type="ARBA" id="ARBA00023002"/>
    </source>
</evidence>
<dbReference type="Gene3D" id="1.10.630.10">
    <property type="entry name" value="Cytochrome P450"/>
    <property type="match status" value="1"/>
</dbReference>
<keyword evidence="5 6" id="KW-0349">Heme</keyword>
<keyword evidence="4 5" id="KW-0408">Iron</keyword>
<evidence type="ECO:0000256" key="6">
    <source>
        <dbReference type="RuleBase" id="RU000461"/>
    </source>
</evidence>
<evidence type="ECO:0000256" key="4">
    <source>
        <dbReference type="ARBA" id="ARBA00023004"/>
    </source>
</evidence>
<dbReference type="PANTHER" id="PTHR46300">
    <property type="entry name" value="P450, PUTATIVE (EUROFUNG)-RELATED-RELATED"/>
    <property type="match status" value="1"/>
</dbReference>
<evidence type="ECO:0000256" key="1">
    <source>
        <dbReference type="ARBA" id="ARBA00010617"/>
    </source>
</evidence>
<dbReference type="GO" id="GO:0020037">
    <property type="term" value="F:heme binding"/>
    <property type="evidence" value="ECO:0007669"/>
    <property type="project" value="InterPro"/>
</dbReference>
<keyword evidence="2 5" id="KW-0479">Metal-binding</keyword>
<feature type="transmembrane region" description="Helical" evidence="7">
    <location>
        <begin position="28"/>
        <end position="50"/>
    </location>
</feature>
<dbReference type="HOGENOM" id="CLU_001570_2_1_1"/>
<evidence type="ECO:0000256" key="5">
    <source>
        <dbReference type="PIRSR" id="PIRSR602401-1"/>
    </source>
</evidence>
<dbReference type="PROSITE" id="PS00086">
    <property type="entry name" value="CYTOCHROME_P450"/>
    <property type="match status" value="1"/>
</dbReference>
<feature type="binding site" description="axial binding residue" evidence="5">
    <location>
        <position position="469"/>
    </location>
    <ligand>
        <name>heme</name>
        <dbReference type="ChEBI" id="CHEBI:30413"/>
    </ligand>
    <ligandPart>
        <name>Fe</name>
        <dbReference type="ChEBI" id="CHEBI:18248"/>
    </ligandPart>
</feature>
<comment type="similarity">
    <text evidence="1 6">Belongs to the cytochrome P450 family.</text>
</comment>
<evidence type="ECO:0000256" key="7">
    <source>
        <dbReference type="SAM" id="Phobius"/>
    </source>
</evidence>
<dbReference type="PRINTS" id="PR00385">
    <property type="entry name" value="P450"/>
</dbReference>
<dbReference type="InterPro" id="IPR036396">
    <property type="entry name" value="Cyt_P450_sf"/>
</dbReference>
<name>A0A0D1YYT7_9EURO</name>
<dbReference type="GO" id="GO:0004497">
    <property type="term" value="F:monooxygenase activity"/>
    <property type="evidence" value="ECO:0007669"/>
    <property type="project" value="UniProtKB-KW"/>
</dbReference>
<keyword evidence="7" id="KW-1133">Transmembrane helix</keyword>
<dbReference type="AlphaFoldDB" id="A0A0D1YYT7"/>
<evidence type="ECO:0008006" key="10">
    <source>
        <dbReference type="Google" id="ProtNLM"/>
    </source>
</evidence>
<accession>A0A0D1YYT7</accession>
<dbReference type="InterPro" id="IPR050364">
    <property type="entry name" value="Cytochrome_P450_fung"/>
</dbReference>
<gene>
    <name evidence="8" type="ORF">PV11_03309</name>
</gene>
<dbReference type="Proteomes" id="UP000053599">
    <property type="component" value="Unassembled WGS sequence"/>
</dbReference>
<dbReference type="CDD" id="cd11065">
    <property type="entry name" value="CYP64-like"/>
    <property type="match status" value="1"/>
</dbReference>
<proteinExistence type="inferred from homology"/>
<sequence length="572" mass="65771">MSKDGTPLLLRFLSTSLLPNFFHSSSTMALVTVSLYLAIAVFAGLVYRLLQVGKRPKGMPPGPPTMPVVGNLLQLPKENIHEKFREWAQEYGEIYSIMLGNQRMVVLNSPRVIKDLIDTRSNNYSSRPEMYVGQTLISGGYRLVLMQYDEGWRLARKMIHNLLNIKTAVEYIPYQELELRQMLFDMVKRPDKYHDHVRRYSTSLVTSIAFGWRSLAYNDPDVRQIYEGFEEFAVASQVSASILDYFPILRALPDWLSPAKRKGKQLHKEEIALYKKYMLKVKERKEKGIIAKNFCDDMFKQQEKVGFSDDWASYVSGTLLEAGSDTTASIFLSFAVAMINFTEVQKKAQDEIDRVIGADRLPTMADEMDLQYIRGVVKESLRFLPSSILGIVPHATTNADTYNGYEFPAKTGMMINVWTLNNDPERYPEPRKFNPDRYKNDLLRAQESATLNDPYQRDHFTFGAGRRVCPGLNIAERSLFLGIAYMLWAFSFEHAVDENGNKIPVSTEAVTQGIVCRPQPFQYKMVERDPKRTQRVLKAWDNAKELLTKYPEGIRSTQYVSDWKDFTAKEKF</sequence>
<dbReference type="InterPro" id="IPR002401">
    <property type="entry name" value="Cyt_P450_E_grp-I"/>
</dbReference>
<evidence type="ECO:0000256" key="2">
    <source>
        <dbReference type="ARBA" id="ARBA00022723"/>
    </source>
</evidence>
<comment type="cofactor">
    <cofactor evidence="5">
        <name>heme</name>
        <dbReference type="ChEBI" id="CHEBI:30413"/>
    </cofactor>
</comment>
<protein>
    <recommendedName>
        <fullName evidence="10">Cytochrome P450 monooxygenase</fullName>
    </recommendedName>
</protein>
<dbReference type="SUPFAM" id="SSF48264">
    <property type="entry name" value="Cytochrome P450"/>
    <property type="match status" value="1"/>
</dbReference>
<keyword evidence="7" id="KW-0812">Transmembrane</keyword>
<dbReference type="InterPro" id="IPR017972">
    <property type="entry name" value="Cyt_P450_CS"/>
</dbReference>
<dbReference type="STRING" id="1016849.A0A0D1YYT7"/>